<dbReference type="Proteomes" id="UP001430637">
    <property type="component" value="Unassembled WGS sequence"/>
</dbReference>
<keyword evidence="3 4" id="KW-0012">Acyltransferase</keyword>
<dbReference type="EC" id="2.3.1.-" evidence="4"/>
<dbReference type="EMBL" id="JAJEQL010000012">
    <property type="protein sequence ID" value="MCC2199424.1"/>
    <property type="molecule type" value="Genomic_DNA"/>
</dbReference>
<accession>A0ABS8F853</accession>
<protein>
    <recommendedName>
        <fullName evidence="4">Aminoglycoside N(3)-acetyltransferase</fullName>
        <ecNumber evidence="4">2.3.1.-</ecNumber>
    </recommendedName>
</protein>
<evidence type="ECO:0000313" key="6">
    <source>
        <dbReference type="Proteomes" id="UP001430637"/>
    </source>
</evidence>
<dbReference type="PANTHER" id="PTHR11104:SF0">
    <property type="entry name" value="SPBETA PROPHAGE-DERIVED AMINOGLYCOSIDE N(3')-ACETYLTRANSFERASE-LIKE PROTEIN YOKD"/>
    <property type="match status" value="1"/>
</dbReference>
<evidence type="ECO:0000256" key="1">
    <source>
        <dbReference type="ARBA" id="ARBA00006383"/>
    </source>
</evidence>
<evidence type="ECO:0000313" key="5">
    <source>
        <dbReference type="EMBL" id="MCC2199424.1"/>
    </source>
</evidence>
<dbReference type="RefSeq" id="WP_227620970.1">
    <property type="nucleotide sequence ID" value="NZ_JAJEQL010000012.1"/>
</dbReference>
<dbReference type="InterPro" id="IPR003679">
    <property type="entry name" value="Amioglycoside_AcTrfase"/>
</dbReference>
<keyword evidence="6" id="KW-1185">Reference proteome</keyword>
<dbReference type="PANTHER" id="PTHR11104">
    <property type="entry name" value="AMINOGLYCOSIDE N3-ACETYLTRANSFERASE"/>
    <property type="match status" value="1"/>
</dbReference>
<dbReference type="SUPFAM" id="SSF110710">
    <property type="entry name" value="TTHA0583/YokD-like"/>
    <property type="match status" value="1"/>
</dbReference>
<comment type="caution">
    <text evidence="5">The sequence shown here is derived from an EMBL/GenBank/DDBJ whole genome shotgun (WGS) entry which is preliminary data.</text>
</comment>
<proteinExistence type="inferred from homology"/>
<dbReference type="InterPro" id="IPR028345">
    <property type="entry name" value="Antibiotic_NAT-like"/>
</dbReference>
<sequence>MTYTKQTLQQDLAAMGLTGTETILIHSSMKSIGAVEGGADTVLDALMEFFAEGLLLLPTHTWQSIDQDHPVFDVRRSPCCVGILPELFRQRPGVVRSLHPTHSIAACGRGAAEYLAGELENNTPCTPGGCYDRLRAVGGKILLLGVSHARNTFLHSVEEVLNVPNRLTDKPLQLTVVDEAGAEHTVYMRRHYNAQQPHISEDFVKLEQAYLDCGAAKNTKFGDAACILCDANELFRVTRHILAPAPEAFVTEPVIPAQRWKELCTETR</sequence>
<dbReference type="Pfam" id="PF02522">
    <property type="entry name" value="Antibiotic_NAT"/>
    <property type="match status" value="1"/>
</dbReference>
<comment type="similarity">
    <text evidence="1 4">Belongs to the antibiotic N-acetyltransferase family.</text>
</comment>
<keyword evidence="2 4" id="KW-0808">Transferase</keyword>
<comment type="catalytic activity">
    <reaction evidence="4">
        <text>a 2-deoxystreptamine antibiotic + acetyl-CoA = an N(3)-acetyl-2-deoxystreptamine antibiotic + CoA + H(+)</text>
        <dbReference type="Rhea" id="RHEA:12665"/>
        <dbReference type="ChEBI" id="CHEBI:15378"/>
        <dbReference type="ChEBI" id="CHEBI:57287"/>
        <dbReference type="ChEBI" id="CHEBI:57288"/>
        <dbReference type="ChEBI" id="CHEBI:57921"/>
        <dbReference type="ChEBI" id="CHEBI:77452"/>
        <dbReference type="EC" id="2.3.1.81"/>
    </reaction>
</comment>
<evidence type="ECO:0000256" key="2">
    <source>
        <dbReference type="ARBA" id="ARBA00022679"/>
    </source>
</evidence>
<keyword evidence="4" id="KW-0046">Antibiotic resistance</keyword>
<gene>
    <name evidence="5" type="ORF">LKD23_06595</name>
</gene>
<organism evidence="5 6">
    <name type="scientific">Faecalibacterium butyricigenerans</name>
    <dbReference type="NCBI Taxonomy" id="1851427"/>
    <lineage>
        <taxon>Bacteria</taxon>
        <taxon>Bacillati</taxon>
        <taxon>Bacillota</taxon>
        <taxon>Clostridia</taxon>
        <taxon>Eubacteriales</taxon>
        <taxon>Oscillospiraceae</taxon>
        <taxon>Faecalibacterium</taxon>
    </lineage>
</organism>
<evidence type="ECO:0000256" key="4">
    <source>
        <dbReference type="RuleBase" id="RU365031"/>
    </source>
</evidence>
<evidence type="ECO:0000256" key="3">
    <source>
        <dbReference type="ARBA" id="ARBA00023315"/>
    </source>
</evidence>
<name>A0ABS8F853_9FIRM</name>
<reference evidence="5" key="1">
    <citation type="submission" date="2021-10" db="EMBL/GenBank/DDBJ databases">
        <title>Anaerobic single-cell dispensing facilitates the cultivation of human gut bacteria.</title>
        <authorList>
            <person name="Afrizal A."/>
        </authorList>
    </citation>
    <scope>NUCLEOTIDE SEQUENCE</scope>
    <source>
        <strain evidence="5">CLA-AA-H233</strain>
    </source>
</reference>